<reference evidence="2" key="1">
    <citation type="journal article" date="2021" name="PeerJ">
        <title>Extensive microbial diversity within the chicken gut microbiome revealed by metagenomics and culture.</title>
        <authorList>
            <person name="Gilroy R."/>
            <person name="Ravi A."/>
            <person name="Getino M."/>
            <person name="Pursley I."/>
            <person name="Horton D.L."/>
            <person name="Alikhan N.F."/>
            <person name="Baker D."/>
            <person name="Gharbi K."/>
            <person name="Hall N."/>
            <person name="Watson M."/>
            <person name="Adriaenssens E.M."/>
            <person name="Foster-Nyarko E."/>
            <person name="Jarju S."/>
            <person name="Secka A."/>
            <person name="Antonio M."/>
            <person name="Oren A."/>
            <person name="Chaudhuri R.R."/>
            <person name="La Ragione R."/>
            <person name="Hildebrand F."/>
            <person name="Pallen M.J."/>
        </authorList>
    </citation>
    <scope>NUCLEOTIDE SEQUENCE</scope>
    <source>
        <strain evidence="2">CHK180-15479</strain>
    </source>
</reference>
<dbReference type="EMBL" id="DWWT01000058">
    <property type="protein sequence ID" value="HJC06668.1"/>
    <property type="molecule type" value="Genomic_DNA"/>
</dbReference>
<evidence type="ECO:0000313" key="3">
    <source>
        <dbReference type="Proteomes" id="UP000823910"/>
    </source>
</evidence>
<proteinExistence type="predicted"/>
<organism evidence="2 3">
    <name type="scientific">Candidatus Enterocloster excrementipullorum</name>
    <dbReference type="NCBI Taxonomy" id="2838559"/>
    <lineage>
        <taxon>Bacteria</taxon>
        <taxon>Bacillati</taxon>
        <taxon>Bacillota</taxon>
        <taxon>Clostridia</taxon>
        <taxon>Lachnospirales</taxon>
        <taxon>Lachnospiraceae</taxon>
        <taxon>Enterocloster</taxon>
    </lineage>
</organism>
<sequence>MYSRLVIEGNAVYEIDEDCAREKQVPRGFGNKRREPGRVNPPGRSGREQGR</sequence>
<protein>
    <submittedName>
        <fullName evidence="2">Uncharacterized protein</fullName>
    </submittedName>
</protein>
<feature type="region of interest" description="Disordered" evidence="1">
    <location>
        <begin position="21"/>
        <end position="51"/>
    </location>
</feature>
<gene>
    <name evidence="2" type="ORF">H9704_11045</name>
</gene>
<dbReference type="AlphaFoldDB" id="A0A9D2SIW0"/>
<evidence type="ECO:0000313" key="2">
    <source>
        <dbReference type="EMBL" id="HJC06668.1"/>
    </source>
</evidence>
<evidence type="ECO:0000256" key="1">
    <source>
        <dbReference type="SAM" id="MobiDB-lite"/>
    </source>
</evidence>
<name>A0A9D2SIW0_9FIRM</name>
<accession>A0A9D2SIW0</accession>
<dbReference type="Proteomes" id="UP000823910">
    <property type="component" value="Unassembled WGS sequence"/>
</dbReference>
<reference evidence="2" key="2">
    <citation type="submission" date="2021-04" db="EMBL/GenBank/DDBJ databases">
        <authorList>
            <person name="Gilroy R."/>
        </authorList>
    </citation>
    <scope>NUCLEOTIDE SEQUENCE</scope>
    <source>
        <strain evidence="2">CHK180-15479</strain>
    </source>
</reference>
<comment type="caution">
    <text evidence="2">The sequence shown here is derived from an EMBL/GenBank/DDBJ whole genome shotgun (WGS) entry which is preliminary data.</text>
</comment>